<dbReference type="AlphaFoldDB" id="A0A3R7QHB0"/>
<keyword evidence="12" id="KW-0833">Ubl conjugation pathway</keyword>
<dbReference type="FunFam" id="3.30.2230.10:FF:000001">
    <property type="entry name" value="Ubiquitinyl hydrolase 1"/>
    <property type="match status" value="1"/>
</dbReference>
<gene>
    <name evidence="18" type="ORF">C7M84_014486</name>
</gene>
<reference evidence="18 19" key="2">
    <citation type="submission" date="2019-01" db="EMBL/GenBank/DDBJ databases">
        <title>The decoding of complex shrimp genome reveals the adaptation for benthos swimmer, frequently molting mechanism and breeding impact on genome.</title>
        <authorList>
            <person name="Sun Y."/>
            <person name="Gao Y."/>
            <person name="Yu Y."/>
        </authorList>
    </citation>
    <scope>NUCLEOTIDE SEQUENCE [LARGE SCALE GENOMIC DNA]</scope>
    <source>
        <tissue evidence="18">Muscle</tissue>
    </source>
</reference>
<dbReference type="SMART" id="SM00695">
    <property type="entry name" value="DUSP"/>
    <property type="match status" value="2"/>
</dbReference>
<keyword evidence="13 18" id="KW-0378">Hydrolase</keyword>
<evidence type="ECO:0000256" key="6">
    <source>
        <dbReference type="ARBA" id="ARBA00022490"/>
    </source>
</evidence>
<feature type="compositionally biased region" description="Acidic residues" evidence="16">
    <location>
        <begin position="280"/>
        <end position="293"/>
    </location>
</feature>
<protein>
    <recommendedName>
        <fullName evidence="5">ubiquitinyl hydrolase 1</fullName>
        <ecNumber evidence="5">3.4.19.12</ecNumber>
    </recommendedName>
</protein>
<dbReference type="InterPro" id="IPR006615">
    <property type="entry name" value="Pept_C19_DUSP"/>
</dbReference>
<keyword evidence="6" id="KW-0963">Cytoplasm</keyword>
<dbReference type="OrthoDB" id="73004at2759"/>
<keyword evidence="9" id="KW-0479">Metal-binding</keyword>
<dbReference type="EC" id="3.4.19.12" evidence="5"/>
<evidence type="ECO:0000256" key="4">
    <source>
        <dbReference type="ARBA" id="ARBA00008269"/>
    </source>
</evidence>
<comment type="subcellular location">
    <subcellularLocation>
        <location evidence="2">Cytoplasm</location>
        <location evidence="2">Cytoskeleton</location>
    </subcellularLocation>
    <subcellularLocation>
        <location evidence="3">Cytoplasm</location>
        <location evidence="3">Perinuclear region</location>
    </subcellularLocation>
</comment>
<evidence type="ECO:0000256" key="10">
    <source>
        <dbReference type="ARBA" id="ARBA00022737"/>
    </source>
</evidence>
<dbReference type="GO" id="GO:0004843">
    <property type="term" value="F:cysteine-type deubiquitinase activity"/>
    <property type="evidence" value="ECO:0007669"/>
    <property type="project" value="UniProtKB-EC"/>
</dbReference>
<keyword evidence="15" id="KW-0206">Cytoskeleton</keyword>
<keyword evidence="19" id="KW-1185">Reference proteome</keyword>
<feature type="compositionally biased region" description="Basic and acidic residues" evidence="16">
    <location>
        <begin position="327"/>
        <end position="344"/>
    </location>
</feature>
<evidence type="ECO:0000256" key="15">
    <source>
        <dbReference type="ARBA" id="ARBA00023212"/>
    </source>
</evidence>
<dbReference type="GO" id="GO:0008270">
    <property type="term" value="F:zinc ion binding"/>
    <property type="evidence" value="ECO:0007669"/>
    <property type="project" value="UniProtKB-KW"/>
</dbReference>
<feature type="compositionally biased region" description="Polar residues" evidence="16">
    <location>
        <begin position="206"/>
        <end position="271"/>
    </location>
</feature>
<dbReference type="GO" id="GO:0006897">
    <property type="term" value="P:endocytosis"/>
    <property type="evidence" value="ECO:0007669"/>
    <property type="project" value="UniProtKB-KW"/>
</dbReference>
<dbReference type="PROSITE" id="PS51283">
    <property type="entry name" value="DUSP"/>
    <property type="match status" value="2"/>
</dbReference>
<sequence length="344" mass="38766">MQFYVSKQWVNKFNTFAEPGPIDNSDFLCPHGGVQPQKASYVEDLVMLLYQGVWEYLHQVFGGGPACTRLYECVTCRAELEALLHRQSSELDMFIRLHKMFQDEEHPSIVYAISMRWFRQWESFVRGREQEPPGPIDNSSICTSKIGQPMLKAGSDYAQISEEMWYFFYEIYGGGPELFVRYGSPPGAARRQERLDGTRQEGVKSEQLQTSARSLSTENLPYKSNQGTAQGTAQSLANRQRTVSASEQLVQMVPTHSTKPSGSEQDSQSPEGQPCISQPMEEDEEEEEEEEAETVTPEANATMHIPPPPRSQDEVSTNPATAPLLPDETKGETKKSQVHENSQE</sequence>
<evidence type="ECO:0000313" key="19">
    <source>
        <dbReference type="Proteomes" id="UP000283509"/>
    </source>
</evidence>
<dbReference type="EMBL" id="QCYY01002809">
    <property type="protein sequence ID" value="ROT67442.1"/>
    <property type="molecule type" value="Genomic_DNA"/>
</dbReference>
<comment type="similarity">
    <text evidence="4">Belongs to the peptidase C19 family. USP20/USP33 subfamily.</text>
</comment>
<dbReference type="SUPFAM" id="SSF143791">
    <property type="entry name" value="DUSP-like"/>
    <property type="match status" value="2"/>
</dbReference>
<dbReference type="GO" id="GO:0006508">
    <property type="term" value="P:proteolysis"/>
    <property type="evidence" value="ECO:0007669"/>
    <property type="project" value="UniProtKB-KW"/>
</dbReference>
<feature type="compositionally biased region" description="Basic and acidic residues" evidence="16">
    <location>
        <begin position="190"/>
        <end position="204"/>
    </location>
</feature>
<keyword evidence="7" id="KW-0254">Endocytosis</keyword>
<organism evidence="18 19">
    <name type="scientific">Penaeus vannamei</name>
    <name type="common">Whiteleg shrimp</name>
    <name type="synonym">Litopenaeus vannamei</name>
    <dbReference type="NCBI Taxonomy" id="6689"/>
    <lineage>
        <taxon>Eukaryota</taxon>
        <taxon>Metazoa</taxon>
        <taxon>Ecdysozoa</taxon>
        <taxon>Arthropoda</taxon>
        <taxon>Crustacea</taxon>
        <taxon>Multicrustacea</taxon>
        <taxon>Malacostraca</taxon>
        <taxon>Eumalacostraca</taxon>
        <taxon>Eucarida</taxon>
        <taxon>Decapoda</taxon>
        <taxon>Dendrobranchiata</taxon>
        <taxon>Penaeoidea</taxon>
        <taxon>Penaeidae</taxon>
        <taxon>Penaeus</taxon>
    </lineage>
</organism>
<dbReference type="Pfam" id="PF06337">
    <property type="entry name" value="DUSP"/>
    <property type="match status" value="2"/>
</dbReference>
<proteinExistence type="inferred from homology"/>
<keyword evidence="10" id="KW-0677">Repeat</keyword>
<evidence type="ECO:0000256" key="2">
    <source>
        <dbReference type="ARBA" id="ARBA00004245"/>
    </source>
</evidence>
<evidence type="ECO:0000256" key="8">
    <source>
        <dbReference type="ARBA" id="ARBA00022670"/>
    </source>
</evidence>
<evidence type="ECO:0000256" key="7">
    <source>
        <dbReference type="ARBA" id="ARBA00022583"/>
    </source>
</evidence>
<dbReference type="InterPro" id="IPR035927">
    <property type="entry name" value="DUSP-like_sf"/>
</dbReference>
<keyword evidence="11" id="KW-0863">Zinc-finger</keyword>
<feature type="region of interest" description="Disordered" evidence="16">
    <location>
        <begin position="184"/>
        <end position="344"/>
    </location>
</feature>
<dbReference type="Gene3D" id="3.30.2230.10">
    <property type="entry name" value="DUSP-like"/>
    <property type="match status" value="2"/>
</dbReference>
<evidence type="ECO:0000256" key="16">
    <source>
        <dbReference type="SAM" id="MobiDB-lite"/>
    </source>
</evidence>
<evidence type="ECO:0000256" key="12">
    <source>
        <dbReference type="ARBA" id="ARBA00022786"/>
    </source>
</evidence>
<evidence type="ECO:0000313" key="18">
    <source>
        <dbReference type="EMBL" id="ROT67442.1"/>
    </source>
</evidence>
<dbReference type="GO" id="GO:0005856">
    <property type="term" value="C:cytoskeleton"/>
    <property type="evidence" value="ECO:0007669"/>
    <property type="project" value="UniProtKB-SubCell"/>
</dbReference>
<name>A0A3R7QHB0_PENVA</name>
<evidence type="ECO:0000256" key="14">
    <source>
        <dbReference type="ARBA" id="ARBA00022833"/>
    </source>
</evidence>
<evidence type="ECO:0000256" key="1">
    <source>
        <dbReference type="ARBA" id="ARBA00000707"/>
    </source>
</evidence>
<evidence type="ECO:0000256" key="3">
    <source>
        <dbReference type="ARBA" id="ARBA00004556"/>
    </source>
</evidence>
<comment type="catalytic activity">
    <reaction evidence="1">
        <text>Thiol-dependent hydrolysis of ester, thioester, amide, peptide and isopeptide bonds formed by the C-terminal Gly of ubiquitin (a 76-residue protein attached to proteins as an intracellular targeting signal).</text>
        <dbReference type="EC" id="3.4.19.12"/>
    </reaction>
</comment>
<dbReference type="STRING" id="6689.A0A3R7QHB0"/>
<accession>A0A3R7QHB0</accession>
<reference evidence="18 19" key="1">
    <citation type="submission" date="2018-04" db="EMBL/GenBank/DDBJ databases">
        <authorList>
            <person name="Zhang X."/>
            <person name="Yuan J."/>
            <person name="Li F."/>
            <person name="Xiang J."/>
        </authorList>
    </citation>
    <scope>NUCLEOTIDE SEQUENCE [LARGE SCALE GENOMIC DNA]</scope>
    <source>
        <tissue evidence="18">Muscle</tissue>
    </source>
</reference>
<feature type="domain" description="DUSP" evidence="17">
    <location>
        <begin position="1"/>
        <end position="72"/>
    </location>
</feature>
<feature type="domain" description="DUSP" evidence="17">
    <location>
        <begin position="82"/>
        <end position="184"/>
    </location>
</feature>
<dbReference type="GO" id="GO:0048471">
    <property type="term" value="C:perinuclear region of cytoplasm"/>
    <property type="evidence" value="ECO:0007669"/>
    <property type="project" value="UniProtKB-SubCell"/>
</dbReference>
<comment type="caution">
    <text evidence="18">The sequence shown here is derived from an EMBL/GenBank/DDBJ whole genome shotgun (WGS) entry which is preliminary data.</text>
</comment>
<keyword evidence="8" id="KW-0645">Protease</keyword>
<evidence type="ECO:0000259" key="17">
    <source>
        <dbReference type="PROSITE" id="PS51283"/>
    </source>
</evidence>
<keyword evidence="14" id="KW-0862">Zinc</keyword>
<evidence type="ECO:0000256" key="13">
    <source>
        <dbReference type="ARBA" id="ARBA00022801"/>
    </source>
</evidence>
<evidence type="ECO:0000256" key="9">
    <source>
        <dbReference type="ARBA" id="ARBA00022723"/>
    </source>
</evidence>
<evidence type="ECO:0000256" key="5">
    <source>
        <dbReference type="ARBA" id="ARBA00012759"/>
    </source>
</evidence>
<evidence type="ECO:0000256" key="11">
    <source>
        <dbReference type="ARBA" id="ARBA00022771"/>
    </source>
</evidence>
<dbReference type="Proteomes" id="UP000283509">
    <property type="component" value="Unassembled WGS sequence"/>
</dbReference>